<dbReference type="Proteomes" id="UP000035681">
    <property type="component" value="Unplaced"/>
</dbReference>
<name>A0A0K0EC13_STRER</name>
<evidence type="ECO:0000313" key="5">
    <source>
        <dbReference type="WBParaSite" id="TCONS_00013423.p1"/>
    </source>
</evidence>
<feature type="compositionally biased region" description="Low complexity" evidence="2">
    <location>
        <begin position="16"/>
        <end position="38"/>
    </location>
</feature>
<keyword evidence="1" id="KW-0175">Coiled coil</keyword>
<evidence type="ECO:0000313" key="3">
    <source>
        <dbReference type="Proteomes" id="UP000035681"/>
    </source>
</evidence>
<evidence type="ECO:0000313" key="4">
    <source>
        <dbReference type="WBParaSite" id="SSTP_0000702700.1"/>
    </source>
</evidence>
<organism evidence="4">
    <name type="scientific">Strongyloides stercoralis</name>
    <name type="common">Threadworm</name>
    <dbReference type="NCBI Taxonomy" id="6248"/>
    <lineage>
        <taxon>Eukaryota</taxon>
        <taxon>Metazoa</taxon>
        <taxon>Ecdysozoa</taxon>
        <taxon>Nematoda</taxon>
        <taxon>Chromadorea</taxon>
        <taxon>Rhabditida</taxon>
        <taxon>Tylenchina</taxon>
        <taxon>Panagrolaimomorpha</taxon>
        <taxon>Strongyloidoidea</taxon>
        <taxon>Strongyloididae</taxon>
        <taxon>Strongyloides</taxon>
    </lineage>
</organism>
<feature type="compositionally biased region" description="Basic residues" evidence="2">
    <location>
        <begin position="45"/>
        <end position="57"/>
    </location>
</feature>
<protein>
    <submittedName>
        <fullName evidence="4 5">Uncharacterized protein</fullName>
    </submittedName>
</protein>
<keyword evidence="3" id="KW-1185">Reference proteome</keyword>
<dbReference type="AlphaFoldDB" id="A0A0K0EC13"/>
<feature type="coiled-coil region" evidence="1">
    <location>
        <begin position="164"/>
        <end position="198"/>
    </location>
</feature>
<dbReference type="WBParaSite" id="TCONS_00013423.p1">
    <property type="protein sequence ID" value="TCONS_00013423.p1"/>
    <property type="gene ID" value="XLOC_009319"/>
</dbReference>
<proteinExistence type="predicted"/>
<feature type="region of interest" description="Disordered" evidence="2">
    <location>
        <begin position="1"/>
        <end position="57"/>
    </location>
</feature>
<dbReference type="WBParaSite" id="SSTP_0000702700.1">
    <property type="protein sequence ID" value="SSTP_0000702700.1"/>
    <property type="gene ID" value="SSTP_0000702700"/>
</dbReference>
<sequence length="418" mass="48103">MAPSKKKNSRNCIPRTLSESSTCSSLSTDSSKSLRASSISNNRKNTTKKIGRSKKKQVEKMLTNELVKIKEKLNQDESEKLDSDDFSKQLALLINGKKNNQDLDDENVNMEEYIQQNNVESIATNSNSRLNELFFKPGKSTTINSKKNNTHDVMLDIISIKFSVNKLLTAIDNQNKKIDDKNKKIEKIMKEITEIKKLLINKQETNAIQYNSLFNLTNTDNNETKELFSTTFSTKKNISNLKITYHINDEENTPLIEATDEYIENTVNQMRENYFDLSFCNEINDEKLRHFLDDSIIKNEALKLIKNTGKFCKFVADILIPIDGQLKYFFPSKKSRRSKNELLSNTIIKCFNISCKYLGLGIIVEEETYLNHGIHLINTKSSDKKLKNANVLFYTLPHKETFFSLDSIISQESDYETD</sequence>
<accession>A0A0K0EC13</accession>
<reference evidence="4" key="1">
    <citation type="submission" date="2015-08" db="UniProtKB">
        <authorList>
            <consortium name="WormBaseParasite"/>
        </authorList>
    </citation>
    <scope>IDENTIFICATION</scope>
</reference>
<evidence type="ECO:0000256" key="1">
    <source>
        <dbReference type="SAM" id="Coils"/>
    </source>
</evidence>
<evidence type="ECO:0000256" key="2">
    <source>
        <dbReference type="SAM" id="MobiDB-lite"/>
    </source>
</evidence>